<dbReference type="GO" id="GO:0030261">
    <property type="term" value="P:chromosome condensation"/>
    <property type="evidence" value="ECO:0007669"/>
    <property type="project" value="UniProtKB-KW"/>
</dbReference>
<dbReference type="Pfam" id="PF00216">
    <property type="entry name" value="Bac_DNA_binding"/>
    <property type="match status" value="1"/>
</dbReference>
<dbReference type="GO" id="GO:0005829">
    <property type="term" value="C:cytosol"/>
    <property type="evidence" value="ECO:0007669"/>
    <property type="project" value="TreeGrafter"/>
</dbReference>
<proteinExistence type="inferred from homology"/>
<comment type="similarity">
    <text evidence="1 4">Belongs to the bacterial histone-like protein family.</text>
</comment>
<evidence type="ECO:0000313" key="5">
    <source>
        <dbReference type="EMBL" id="OUS00152.1"/>
    </source>
</evidence>
<name>A0A1Y5FCY9_9BACT</name>
<dbReference type="CDD" id="cd13831">
    <property type="entry name" value="HU"/>
    <property type="match status" value="1"/>
</dbReference>
<dbReference type="PRINTS" id="PR01727">
    <property type="entry name" value="DNABINDINGHU"/>
</dbReference>
<comment type="caution">
    <text evidence="5">The sequence shown here is derived from an EMBL/GenBank/DDBJ whole genome shotgun (WGS) entry which is preliminary data.</text>
</comment>
<keyword evidence="2" id="KW-0226">DNA condensation</keyword>
<dbReference type="EMBL" id="MAAO01000002">
    <property type="protein sequence ID" value="OUS00152.1"/>
    <property type="molecule type" value="Genomic_DNA"/>
</dbReference>
<keyword evidence="3" id="KW-0238">DNA-binding</keyword>
<sequence length="92" mass="10251">MNKKQLLEAILKNKELTGMTKKDAELFLNTTIDTIKKTVKKGEDVSLIGFGSFSKVRRAARAGVNPATGEKIKIKAKNLPKFKPGKAWKDMF</sequence>
<gene>
    <name evidence="5" type="ORF">A9Q84_02930</name>
</gene>
<dbReference type="InterPro" id="IPR000119">
    <property type="entry name" value="Hist_DNA-bd"/>
</dbReference>
<dbReference type="GO" id="GO:0003677">
    <property type="term" value="F:DNA binding"/>
    <property type="evidence" value="ECO:0007669"/>
    <property type="project" value="UniProtKB-KW"/>
</dbReference>
<dbReference type="SUPFAM" id="SSF47729">
    <property type="entry name" value="IHF-like DNA-binding proteins"/>
    <property type="match status" value="1"/>
</dbReference>
<evidence type="ECO:0000256" key="1">
    <source>
        <dbReference type="ARBA" id="ARBA00010529"/>
    </source>
</evidence>
<evidence type="ECO:0000256" key="2">
    <source>
        <dbReference type="ARBA" id="ARBA00023067"/>
    </source>
</evidence>
<dbReference type="Gene3D" id="4.10.520.10">
    <property type="entry name" value="IHF-like DNA-binding proteins"/>
    <property type="match status" value="1"/>
</dbReference>
<dbReference type="InterPro" id="IPR010992">
    <property type="entry name" value="IHF-like_DNA-bd_dom_sf"/>
</dbReference>
<dbReference type="PANTHER" id="PTHR33175">
    <property type="entry name" value="DNA-BINDING PROTEIN HU"/>
    <property type="match status" value="1"/>
</dbReference>
<accession>A0A1Y5FCY9</accession>
<evidence type="ECO:0000256" key="4">
    <source>
        <dbReference type="RuleBase" id="RU003939"/>
    </source>
</evidence>
<evidence type="ECO:0000256" key="3">
    <source>
        <dbReference type="ARBA" id="ARBA00023125"/>
    </source>
</evidence>
<dbReference type="InterPro" id="IPR020816">
    <property type="entry name" value="Histone-like_DNA-bd_CS"/>
</dbReference>
<dbReference type="Proteomes" id="UP000196531">
    <property type="component" value="Unassembled WGS sequence"/>
</dbReference>
<dbReference type="PROSITE" id="PS00045">
    <property type="entry name" value="HISTONE_LIKE"/>
    <property type="match status" value="1"/>
</dbReference>
<dbReference type="SMART" id="SM00411">
    <property type="entry name" value="BHL"/>
    <property type="match status" value="1"/>
</dbReference>
<protein>
    <submittedName>
        <fullName evidence="5">Integration host factor</fullName>
    </submittedName>
</protein>
<dbReference type="AlphaFoldDB" id="A0A1Y5FCY9"/>
<evidence type="ECO:0000313" key="6">
    <source>
        <dbReference type="Proteomes" id="UP000196531"/>
    </source>
</evidence>
<dbReference type="PANTHER" id="PTHR33175:SF3">
    <property type="entry name" value="DNA-BINDING PROTEIN HU-BETA"/>
    <property type="match status" value="1"/>
</dbReference>
<reference evidence="6" key="1">
    <citation type="journal article" date="2017" name="Proc. Natl. Acad. Sci. U.S.A.">
        <title>Simulation of Deepwater Horizon oil plume reveals substrate specialization within a complex community of hydrocarbon-degraders.</title>
        <authorList>
            <person name="Hu P."/>
            <person name="Dubinsky E.A."/>
            <person name="Probst A.J."/>
            <person name="Wang J."/>
            <person name="Sieber C.M.K."/>
            <person name="Tom L.M."/>
            <person name="Gardinali P."/>
            <person name="Banfield J.F."/>
            <person name="Atlas R.M."/>
            <person name="Andersen G.L."/>
        </authorList>
    </citation>
    <scope>NUCLEOTIDE SEQUENCE [LARGE SCALE GENOMIC DNA]</scope>
</reference>
<organism evidence="5 6">
    <name type="scientific">Halobacteriovorax marinus</name>
    <dbReference type="NCBI Taxonomy" id="97084"/>
    <lineage>
        <taxon>Bacteria</taxon>
        <taxon>Pseudomonadati</taxon>
        <taxon>Bdellovibrionota</taxon>
        <taxon>Bacteriovoracia</taxon>
        <taxon>Bacteriovoracales</taxon>
        <taxon>Halobacteriovoraceae</taxon>
        <taxon>Halobacteriovorax</taxon>
    </lineage>
</organism>
<dbReference type="GO" id="GO:0030527">
    <property type="term" value="F:structural constituent of chromatin"/>
    <property type="evidence" value="ECO:0007669"/>
    <property type="project" value="InterPro"/>
</dbReference>